<proteinExistence type="predicted"/>
<sequence length="150" mass="18466">MKKNNFNILSKYYAKEKENKIKELDNKKKEYKRKIINIQQLIEEKTHRINKLRKENKKYKIKYERLKQIFYERGLTINIINKNYNIKEWDNLYLRMESNLLAIYLKDGKEVKLFDEGTTIILEELLKDKDYSLVATRVYEKFIKVQLHIR</sequence>
<evidence type="ECO:0008006" key="4">
    <source>
        <dbReference type="Google" id="ProtNLM"/>
    </source>
</evidence>
<accession>A0A2T0B3Q0</accession>
<name>A0A2T0B3Q0_9CLOT</name>
<protein>
    <recommendedName>
        <fullName evidence="4">Kinetochore protein SPC25</fullName>
    </recommendedName>
</protein>
<evidence type="ECO:0000256" key="1">
    <source>
        <dbReference type="SAM" id="Coils"/>
    </source>
</evidence>
<keyword evidence="3" id="KW-1185">Reference proteome</keyword>
<dbReference type="AlphaFoldDB" id="A0A2T0B3Q0"/>
<evidence type="ECO:0000313" key="2">
    <source>
        <dbReference type="EMBL" id="PRR78377.1"/>
    </source>
</evidence>
<dbReference type="Proteomes" id="UP000239706">
    <property type="component" value="Unassembled WGS sequence"/>
</dbReference>
<dbReference type="RefSeq" id="WP_106063888.1">
    <property type="nucleotide sequence ID" value="NZ_PVXO01000047.1"/>
</dbReference>
<keyword evidence="1" id="KW-0175">Coiled coil</keyword>
<organism evidence="2 3">
    <name type="scientific">Clostridium liquoris</name>
    <dbReference type="NCBI Taxonomy" id="1289519"/>
    <lineage>
        <taxon>Bacteria</taxon>
        <taxon>Bacillati</taxon>
        <taxon>Bacillota</taxon>
        <taxon>Clostridia</taxon>
        <taxon>Eubacteriales</taxon>
        <taxon>Clostridiaceae</taxon>
        <taxon>Clostridium</taxon>
    </lineage>
</organism>
<gene>
    <name evidence="2" type="ORF">CLLI_18040</name>
</gene>
<evidence type="ECO:0000313" key="3">
    <source>
        <dbReference type="Proteomes" id="UP000239706"/>
    </source>
</evidence>
<dbReference type="EMBL" id="PVXO01000047">
    <property type="protein sequence ID" value="PRR78377.1"/>
    <property type="molecule type" value="Genomic_DNA"/>
</dbReference>
<comment type="caution">
    <text evidence="2">The sequence shown here is derived from an EMBL/GenBank/DDBJ whole genome shotgun (WGS) entry which is preliminary data.</text>
</comment>
<feature type="coiled-coil region" evidence="1">
    <location>
        <begin position="14"/>
        <end position="69"/>
    </location>
</feature>
<reference evidence="2 3" key="1">
    <citation type="submission" date="2018-03" db="EMBL/GenBank/DDBJ databases">
        <title>Genome sequence of Clostridium liquoris DSM 100320.</title>
        <authorList>
            <person name="Poehlein A."/>
            <person name="Daniel R."/>
        </authorList>
    </citation>
    <scope>NUCLEOTIDE SEQUENCE [LARGE SCALE GENOMIC DNA]</scope>
    <source>
        <strain evidence="2 3">DSM 100320</strain>
    </source>
</reference>
<dbReference type="OrthoDB" id="1931821at2"/>